<feature type="signal peptide" evidence="5">
    <location>
        <begin position="1"/>
        <end position="17"/>
    </location>
</feature>
<comment type="subcellular location">
    <subcellularLocation>
        <location evidence="1">Secreted</location>
    </subcellularLocation>
</comment>
<dbReference type="EMBL" id="VBAP01000117">
    <property type="protein sequence ID" value="TMI71263.1"/>
    <property type="molecule type" value="Genomic_DNA"/>
</dbReference>
<feature type="chain" id="PRO_5022073693" description="SD-repeat containing protein B domain-containing protein" evidence="5">
    <location>
        <begin position="18"/>
        <end position="194"/>
    </location>
</feature>
<comment type="caution">
    <text evidence="7">The sequence shown here is derived from an EMBL/GenBank/DDBJ whole genome shotgun (WGS) entry which is preliminary data.</text>
</comment>
<evidence type="ECO:0000256" key="1">
    <source>
        <dbReference type="ARBA" id="ARBA00004613"/>
    </source>
</evidence>
<name>A0A537IIY3_9BACT</name>
<dbReference type="AlphaFoldDB" id="A0A537IIY3"/>
<reference evidence="7 8" key="1">
    <citation type="journal article" date="2019" name="Nat. Microbiol.">
        <title>Mediterranean grassland soil C-N compound turnover is dependent on rainfall and depth, and is mediated by genomically divergent microorganisms.</title>
        <authorList>
            <person name="Diamond S."/>
            <person name="Andeer P.F."/>
            <person name="Li Z."/>
            <person name="Crits-Christoph A."/>
            <person name="Burstein D."/>
            <person name="Anantharaman K."/>
            <person name="Lane K.R."/>
            <person name="Thomas B.C."/>
            <person name="Pan C."/>
            <person name="Northen T.R."/>
            <person name="Banfield J.F."/>
        </authorList>
    </citation>
    <scope>NUCLEOTIDE SEQUENCE [LARGE SCALE GENOMIC DNA]</scope>
    <source>
        <strain evidence="7">NP_8</strain>
    </source>
</reference>
<evidence type="ECO:0000256" key="4">
    <source>
        <dbReference type="SAM" id="MobiDB-lite"/>
    </source>
</evidence>
<keyword evidence="2" id="KW-0964">Secreted</keyword>
<dbReference type="InterPro" id="IPR013783">
    <property type="entry name" value="Ig-like_fold"/>
</dbReference>
<dbReference type="GO" id="GO:0005576">
    <property type="term" value="C:extracellular region"/>
    <property type="evidence" value="ECO:0007669"/>
    <property type="project" value="UniProtKB-SubCell"/>
</dbReference>
<evidence type="ECO:0000313" key="7">
    <source>
        <dbReference type="EMBL" id="TMI71263.1"/>
    </source>
</evidence>
<feature type="domain" description="SD-repeat containing protein B" evidence="6">
    <location>
        <begin position="112"/>
        <end position="165"/>
    </location>
</feature>
<accession>A0A537IIY3</accession>
<feature type="compositionally biased region" description="Pro residues" evidence="4">
    <location>
        <begin position="55"/>
        <end position="85"/>
    </location>
</feature>
<evidence type="ECO:0000256" key="2">
    <source>
        <dbReference type="ARBA" id="ARBA00022525"/>
    </source>
</evidence>
<evidence type="ECO:0000313" key="8">
    <source>
        <dbReference type="Proteomes" id="UP000318834"/>
    </source>
</evidence>
<sequence length="194" mass="19650">MRAFTVLLALVATPFLAGVSQQVKTNSGVGHDAAHCAMRAALRPGTAINKCDPAPTQPPVVNPPVVTPPGGDPQPPLPPPPPPSPTGCVNSGPAGGTASIDGQVFVDASPWPGLQDWCVQLSGPVSATAVTDASGNYLFSGLPAGTYTVCETVQTGWHETFPTSGPTCATGFGWTITVTDGSGASFIWFGNLTP</sequence>
<evidence type="ECO:0000259" key="6">
    <source>
        <dbReference type="Pfam" id="PF17210"/>
    </source>
</evidence>
<dbReference type="Proteomes" id="UP000318834">
    <property type="component" value="Unassembled WGS sequence"/>
</dbReference>
<dbReference type="Gene3D" id="2.60.40.10">
    <property type="entry name" value="Immunoglobulins"/>
    <property type="match status" value="1"/>
</dbReference>
<dbReference type="Pfam" id="PF17210">
    <property type="entry name" value="SdrD_B"/>
    <property type="match status" value="1"/>
</dbReference>
<feature type="region of interest" description="Disordered" evidence="4">
    <location>
        <begin position="48"/>
        <end position="93"/>
    </location>
</feature>
<organism evidence="7 8">
    <name type="scientific">Candidatus Segetimicrobium genomatis</name>
    <dbReference type="NCBI Taxonomy" id="2569760"/>
    <lineage>
        <taxon>Bacteria</taxon>
        <taxon>Bacillati</taxon>
        <taxon>Candidatus Sysuimicrobiota</taxon>
        <taxon>Candidatus Sysuimicrobiia</taxon>
        <taxon>Candidatus Sysuimicrobiales</taxon>
        <taxon>Candidatus Segetimicrobiaceae</taxon>
        <taxon>Candidatus Segetimicrobium</taxon>
    </lineage>
</organism>
<dbReference type="SUPFAM" id="SSF117074">
    <property type="entry name" value="Hypothetical protein PA1324"/>
    <property type="match status" value="1"/>
</dbReference>
<dbReference type="InterPro" id="IPR033764">
    <property type="entry name" value="Sdr_B"/>
</dbReference>
<evidence type="ECO:0000256" key="5">
    <source>
        <dbReference type="SAM" id="SignalP"/>
    </source>
</evidence>
<evidence type="ECO:0000256" key="3">
    <source>
        <dbReference type="ARBA" id="ARBA00022729"/>
    </source>
</evidence>
<gene>
    <name evidence="7" type="ORF">E6H05_12800</name>
</gene>
<proteinExistence type="predicted"/>
<keyword evidence="3 5" id="KW-0732">Signal</keyword>
<protein>
    <recommendedName>
        <fullName evidence="6">SD-repeat containing protein B domain-containing protein</fullName>
    </recommendedName>
</protein>